<feature type="repeat" description="CSPG" evidence="5">
    <location>
        <begin position="1206"/>
        <end position="1305"/>
    </location>
</feature>
<dbReference type="Ensembl" id="ENSSANT00000110537.1">
    <property type="protein sequence ID" value="ENSSANP00000104152.1"/>
    <property type="gene ID" value="ENSSANG00000051017.1"/>
</dbReference>
<feature type="region of interest" description="Disordered" evidence="6">
    <location>
        <begin position="1988"/>
        <end position="2040"/>
    </location>
</feature>
<name>A0A671T6I4_9TELE</name>
<evidence type="ECO:0000256" key="6">
    <source>
        <dbReference type="SAM" id="MobiDB-lite"/>
    </source>
</evidence>
<proteinExistence type="predicted"/>
<feature type="repeat" description="CSPG" evidence="5">
    <location>
        <begin position="413"/>
        <end position="508"/>
    </location>
</feature>
<accession>A0A671T6I4</accession>
<dbReference type="InterPro" id="IPR013320">
    <property type="entry name" value="ConA-like_dom_sf"/>
</dbReference>
<feature type="repeat" description="CSPG" evidence="5">
    <location>
        <begin position="866"/>
        <end position="960"/>
    </location>
</feature>
<reference evidence="9" key="1">
    <citation type="submission" date="2025-08" db="UniProtKB">
        <authorList>
            <consortium name="Ensembl"/>
        </authorList>
    </citation>
    <scope>IDENTIFICATION</scope>
</reference>
<dbReference type="Gene3D" id="2.60.120.200">
    <property type="match status" value="2"/>
</dbReference>
<keyword evidence="2" id="KW-0677">Repeat</keyword>
<protein>
    <submittedName>
        <fullName evidence="9">Si:dkeyp-41f9.3</fullName>
    </submittedName>
</protein>
<reference evidence="9" key="2">
    <citation type="submission" date="2025-09" db="UniProtKB">
        <authorList>
            <consortium name="Ensembl"/>
        </authorList>
    </citation>
    <scope>IDENTIFICATION</scope>
</reference>
<evidence type="ECO:0000256" key="7">
    <source>
        <dbReference type="SAM" id="Phobius"/>
    </source>
</evidence>
<feature type="transmembrane region" description="Helical" evidence="7">
    <location>
        <begin position="2056"/>
        <end position="2079"/>
    </location>
</feature>
<feature type="repeat" description="CSPG" evidence="5">
    <location>
        <begin position="1094"/>
        <end position="1184"/>
    </location>
</feature>
<dbReference type="GO" id="GO:0009653">
    <property type="term" value="P:anatomical structure morphogenesis"/>
    <property type="evidence" value="ECO:0007669"/>
    <property type="project" value="TreeGrafter"/>
</dbReference>
<dbReference type="Proteomes" id="UP000472260">
    <property type="component" value="Unassembled WGS sequence"/>
</dbReference>
<dbReference type="Pfam" id="PF02210">
    <property type="entry name" value="Laminin_G_2"/>
    <property type="match status" value="2"/>
</dbReference>
<dbReference type="SMART" id="SM00282">
    <property type="entry name" value="LamG"/>
    <property type="match status" value="2"/>
</dbReference>
<evidence type="ECO:0000256" key="1">
    <source>
        <dbReference type="ARBA" id="ARBA00022729"/>
    </source>
</evidence>
<evidence type="ECO:0000313" key="10">
    <source>
        <dbReference type="Proteomes" id="UP000472260"/>
    </source>
</evidence>
<evidence type="ECO:0000313" key="9">
    <source>
        <dbReference type="Ensembl" id="ENSSANP00000104152.1"/>
    </source>
</evidence>
<evidence type="ECO:0000256" key="4">
    <source>
        <dbReference type="PROSITE-ProRule" id="PRU00122"/>
    </source>
</evidence>
<organism evidence="9 10">
    <name type="scientific">Sinocyclocheilus anshuiensis</name>
    <dbReference type="NCBI Taxonomy" id="1608454"/>
    <lineage>
        <taxon>Eukaryota</taxon>
        <taxon>Metazoa</taxon>
        <taxon>Chordata</taxon>
        <taxon>Craniata</taxon>
        <taxon>Vertebrata</taxon>
        <taxon>Euteleostomi</taxon>
        <taxon>Actinopterygii</taxon>
        <taxon>Neopterygii</taxon>
        <taxon>Teleostei</taxon>
        <taxon>Ostariophysi</taxon>
        <taxon>Cypriniformes</taxon>
        <taxon>Cyprinidae</taxon>
        <taxon>Cyprininae</taxon>
        <taxon>Sinocyclocheilus</taxon>
    </lineage>
</organism>
<dbReference type="InterPro" id="IPR051561">
    <property type="entry name" value="FRAS1_ECM"/>
</dbReference>
<dbReference type="PROSITE" id="PS51854">
    <property type="entry name" value="CSPG"/>
    <property type="match status" value="6"/>
</dbReference>
<comment type="caution">
    <text evidence="4">Lacks conserved residue(s) required for the propagation of feature annotation.</text>
</comment>
<keyword evidence="7" id="KW-1133">Transmembrane helix</keyword>
<evidence type="ECO:0000256" key="3">
    <source>
        <dbReference type="ARBA" id="ARBA00023180"/>
    </source>
</evidence>
<sequence>SACGVRPITMHWVSWPIRADCAYGFVHLKAVELSSQTLFHVRFRTSGPSGLLFLAAGETDFLWLGLHSGRVQVRIQLGSGEQTVRSEKGFPLNDLTWHTLELQHDNDNITLTVDKNSITSAKMPGPDFELDVQDGLFVGGVRDLEKSYLSANETPFGFRGCLDEVLFNEHNLLSSLRPYSGYKMIHEVSLGCSPQFSGTVNDSISFFSSKAYMSLPTWDVPQEGVFECELHTVHSEGILLYSSAGNGNYFALEIQKGHLVAIIKIGVTKTALRSLMVVNDGAWHILRLYLSPLNLQFTLGLEMHNSSFGINASALQFTGPLFLGGVDVGTYTEVRKYGLLSMVGKHIGGGSFKGCFRNIRVNYQRMGLPKALVTKDISVGCEPQKQLGPSTTSPSVITIDSENITDALPEMDKENDLLLKDLEVLEGGRAPLESKHIKMNLEFRKLGISQSPIMFRVEEQPVHGQLRLDVDPDLGENTFSILDLWHGRVMYVHGGSEDLLDFFMFSIFTNSKKEVPSFLKGNRLHRFNISITPVNDAPELSLPEGSLFILLERSRRHMSTDVLRVIDPDSNSTDLMFSVLGNLNAGSGFLEIEEQPGRAVTSFTSFSSFSSDLEQSKVSYVHKGVKNARMAIRVSDRDKLSNTVVLRIIAVPLEHKVANNTGVEVTQGEATFISNKHLAVQVNVPKQAVDIRYDVTVPPIYGELQRLHSSGQWNTFHGTQQSNITDSFKCKATVGSVITDELLFLIRVRWIRYRITRNKVEIDGEQKVTLTPQQFHVVTKGARLLENDLHIRLLTLPRKGHLLLGNKILKKNSTFSQDDITNHKLQYELLERPVDDTRDMFHFQVFSKFALSGIHEFRISIKADIHNIIVKNHGLSLLEGESKVITKAMLFSETPSSRAVHYTVTSSPKHGVLKRINPSNSSASNDSIIEFTNQDISEEHILYVHDDSETTHDAFTFLASFASLKNKSQGTAGTFNIYIQLVNDQKPIRVVDKVFHVVRDSQRLLTLEDLCYHDADTDFDDKDLLYTRRKIPMGVLVLVNDTTHKLYQFHQKDLEEKRVLFIHKGVSYGRFVLFISDGKHYTSTLLEVSAHDPFVKVANNTGLLVQKGQMASLGVANFSISTNMDVRHDEEVVFEVFLPPSHGTLYCNDIKANTFTQHDLKMGHVVYHHDDSEILEDFFNFTSKVKGLRLDVSVPVKVFLESHQKPPRVIHNNPIVVEEGKPVKINKEILQVVQEDNKPFEIVYTVKVAPTYGFLRISMLEEDRYRGSQENPIQSFSQGDINEGHVQYVQTERGYVNDSFSLDVTNGILIIHDLIVVVDIIPLHIPLEVSNMTLIEGSSKALTQHIIKVVNRHFHGLQIFYLVTEGPHHGRIEHSRIPGVPIPSFTRAEQGFIFYVHDGSETVADNFTVVANNTDIRKQSLPFVVCSVTEITTEDLSSEDTDSPSESLEFIITPPSNGHLALKSAPSRLVLNFTQEHISHGQLVFVHSGALSGGFHFQVNDGVNFAPRQIFSVAAQSLVISLEKNQELKVFPGLILLCFKDNSGLLCCCFLQIKLVRVPSVLIDKSKLDAANVLGKLDEAERNFSEVWYEITSPSHHGTIVVGEKNLTHERPKFSQFNLHKHGIIYIHDDSETTHDNFTFDVWLIPKGKPAQRPQNTDYIVSEIFNITVTPSPKMASLLWRVSSISLISTFTQADVNQGRVHFVQKGELSSGVIYFSITDGFHRPLYKLFSVEVENITISVVNNTGLTLLQGQTTVTLTFENLAAVSNERHASIKYLVTSPPSHGSVMVMEEPVTHFDQEDLHTGRVFYNMSDLSSPRDCFEFMVFTSESNLTNQVVNITVNPLIHLGEHVRIPDGIPVKLRKDVLDATELASLSASDPIFEILEPPKHGKLVKVTFDLGGASHLVESFSFRDVEQGRVAIEENINFHAIYAVHPLNDSFVFLLKAANVQPAMGEFVYLVLPYDPITGKHMLSEPTKMPTLNRTTNAMYPPSHIDPSTRPHRTASKLKPRNRWENHTRSRSTVPHVHRTTMSKLDPSPKNTLVRMESLPRPASDPLLIILPLLACLLLIVILVVLILVFRHRREKQAHPAMIQDLKGNPGEDILARGPYLGQPERSLTVPSVIVTPLTPSCPDSPILQEIHDAALVPAVEQAVSPFLLCTWNPLNPDSAQQCSPATPPLKQNQYWV</sequence>
<dbReference type="InterPro" id="IPR001791">
    <property type="entry name" value="Laminin_G"/>
</dbReference>
<feature type="repeat" description="CSPG" evidence="5">
    <location>
        <begin position="1738"/>
        <end position="1826"/>
    </location>
</feature>
<evidence type="ECO:0000256" key="2">
    <source>
        <dbReference type="ARBA" id="ARBA00022737"/>
    </source>
</evidence>
<feature type="domain" description="Laminin G" evidence="8">
    <location>
        <begin position="1"/>
        <end position="192"/>
    </location>
</feature>
<keyword evidence="3" id="KW-0325">Glycoprotein</keyword>
<keyword evidence="10" id="KW-1185">Reference proteome</keyword>
<feature type="domain" description="Laminin G" evidence="8">
    <location>
        <begin position="202"/>
        <end position="381"/>
    </location>
</feature>
<feature type="compositionally biased region" description="Basic residues" evidence="6">
    <location>
        <begin position="1999"/>
        <end position="2010"/>
    </location>
</feature>
<evidence type="ECO:0000259" key="8">
    <source>
        <dbReference type="PROSITE" id="PS50025"/>
    </source>
</evidence>
<dbReference type="SUPFAM" id="SSF49899">
    <property type="entry name" value="Concanavalin A-like lectins/glucanases"/>
    <property type="match status" value="2"/>
</dbReference>
<evidence type="ECO:0000256" key="5">
    <source>
        <dbReference type="PROSITE-ProRule" id="PRU01201"/>
    </source>
</evidence>
<dbReference type="PROSITE" id="PS50025">
    <property type="entry name" value="LAM_G_DOMAIN"/>
    <property type="match status" value="2"/>
</dbReference>
<dbReference type="Pfam" id="PF16184">
    <property type="entry name" value="Cadherin_3"/>
    <property type="match status" value="11"/>
</dbReference>
<dbReference type="InterPro" id="IPR039005">
    <property type="entry name" value="CSPG_rpt"/>
</dbReference>
<keyword evidence="7" id="KW-0812">Transmembrane</keyword>
<dbReference type="CDD" id="cd00110">
    <property type="entry name" value="LamG"/>
    <property type="match status" value="2"/>
</dbReference>
<feature type="repeat" description="CSPG" evidence="5">
    <location>
        <begin position="1323"/>
        <end position="1412"/>
    </location>
</feature>
<dbReference type="PANTHER" id="PTHR45739">
    <property type="entry name" value="MATRIX PROTEIN, PUTATIVE-RELATED"/>
    <property type="match status" value="1"/>
</dbReference>
<keyword evidence="7" id="KW-0472">Membrane</keyword>
<dbReference type="PANTHER" id="PTHR45739:SF12">
    <property type="entry name" value="CHONDROITIN SULFATE PROTEOGLYCAN 4-LIKE ISOFORM X2"/>
    <property type="match status" value="1"/>
</dbReference>
<keyword evidence="1" id="KW-0732">Signal</keyword>